<evidence type="ECO:0000256" key="1">
    <source>
        <dbReference type="SAM" id="SignalP"/>
    </source>
</evidence>
<evidence type="ECO:0000313" key="2">
    <source>
        <dbReference type="EMBL" id="TWH95500.1"/>
    </source>
</evidence>
<evidence type="ECO:0008006" key="4">
    <source>
        <dbReference type="Google" id="ProtNLM"/>
    </source>
</evidence>
<accession>A0A562KJD7</accession>
<dbReference type="AlphaFoldDB" id="A0A562KJD7"/>
<reference evidence="2 3" key="1">
    <citation type="journal article" date="2015" name="Stand. Genomic Sci.">
        <title>Genomic Encyclopedia of Bacterial and Archaeal Type Strains, Phase III: the genomes of soil and plant-associated and newly described type strains.</title>
        <authorList>
            <person name="Whitman W.B."/>
            <person name="Woyke T."/>
            <person name="Klenk H.P."/>
            <person name="Zhou Y."/>
            <person name="Lilburn T.G."/>
            <person name="Beck B.J."/>
            <person name="De Vos P."/>
            <person name="Vandamme P."/>
            <person name="Eisen J.A."/>
            <person name="Garrity G."/>
            <person name="Hugenholtz P."/>
            <person name="Kyrpides N.C."/>
        </authorList>
    </citation>
    <scope>NUCLEOTIDE SEQUENCE [LARGE SCALE GENOMIC DNA]</scope>
    <source>
        <strain evidence="2 3">CGMCC 1.6844</strain>
    </source>
</reference>
<dbReference type="RefSeq" id="WP_133607355.1">
    <property type="nucleotide sequence ID" value="NZ_SNZC01000001.1"/>
</dbReference>
<organism evidence="2 3">
    <name type="scientific">Flavobacterium cheniae</name>
    <dbReference type="NCBI Taxonomy" id="295428"/>
    <lineage>
        <taxon>Bacteria</taxon>
        <taxon>Pseudomonadati</taxon>
        <taxon>Bacteroidota</taxon>
        <taxon>Flavobacteriia</taxon>
        <taxon>Flavobacteriales</taxon>
        <taxon>Flavobacteriaceae</taxon>
        <taxon>Flavobacterium</taxon>
    </lineage>
</organism>
<gene>
    <name evidence="2" type="ORF">IP97_01177</name>
</gene>
<name>A0A562KJD7_9FLAO</name>
<sequence length="610" mass="70898">MKKNILFFVVFIFCFHSSGTFAQNVIQEKDSISIYKDINNFSKKSKFSRFIYKLLFRESALKAENLFPSKPKKKEKVVSKYQEGKIIRNITIETLDPFGYSVTNEKKVPKRSMEKFGNSIHIRTKEVTIRNIMLFKKHDKLDSKLLLESERLIRSQRYIREVTIVPIDIANSKDSIDIKIRVLDSWTLIPTGSLSSSESSAKLTERNILGFGHLISGNIKNRFDTKERAVYAQYSINNIKNTYIRLDLDYANDYNNDSKRSININRPFYSVITKNAGGAFFENRLRTEQFPVLDTISLQNVSYDFQEYWYGRAFKINPKSNPERYFNNMVLALTYNQKVFGQMPAAVLDPTSYFSNEKNWIGMIGFSKQKFYQDKFVFNYNITEDIPYGENIALIVGHQEKNSNSRLYTGLSVSFGRKYSFGYASGFAEWGSFYDAGLTEQTTFKLGLNYFSPLISWGNWRFRQFVKPTYVWGNNRDDSFKDRLTLLDEDGLPGFNNRLNGTQKWTVSFQTQSYIPGSWYGFRFSPYFNTTLGSLANEKALFSSKVYSKFSIGALINNDFLVFNSFQISFSYYPTIPFEGDGINKFNSFENTNLSLYDFQLSKPGYIRYE</sequence>
<keyword evidence="3" id="KW-1185">Reference proteome</keyword>
<comment type="caution">
    <text evidence="2">The sequence shown here is derived from an EMBL/GenBank/DDBJ whole genome shotgun (WGS) entry which is preliminary data.</text>
</comment>
<feature type="chain" id="PRO_5022943517" description="Outer membrane protein assembly factor BamA" evidence="1">
    <location>
        <begin position="23"/>
        <end position="610"/>
    </location>
</feature>
<dbReference type="EMBL" id="VLKM01000004">
    <property type="protein sequence ID" value="TWH95500.1"/>
    <property type="molecule type" value="Genomic_DNA"/>
</dbReference>
<protein>
    <recommendedName>
        <fullName evidence="4">Outer membrane protein assembly factor BamA</fullName>
    </recommendedName>
</protein>
<proteinExistence type="predicted"/>
<dbReference type="Gene3D" id="3.10.20.310">
    <property type="entry name" value="membrane protein fhac"/>
    <property type="match status" value="1"/>
</dbReference>
<feature type="signal peptide" evidence="1">
    <location>
        <begin position="1"/>
        <end position="22"/>
    </location>
</feature>
<dbReference type="Proteomes" id="UP000315312">
    <property type="component" value="Unassembled WGS sequence"/>
</dbReference>
<dbReference type="OrthoDB" id="1110633at2"/>
<keyword evidence="1" id="KW-0732">Signal</keyword>
<evidence type="ECO:0000313" key="3">
    <source>
        <dbReference type="Proteomes" id="UP000315312"/>
    </source>
</evidence>